<feature type="region of interest" description="Disordered" evidence="1">
    <location>
        <begin position="1"/>
        <end position="45"/>
    </location>
</feature>
<dbReference type="HOGENOM" id="CLU_599218_0_0_1"/>
<organism evidence="2 3">
    <name type="scientific">Tetrahymena thermophila (strain SB210)</name>
    <dbReference type="NCBI Taxonomy" id="312017"/>
    <lineage>
        <taxon>Eukaryota</taxon>
        <taxon>Sar</taxon>
        <taxon>Alveolata</taxon>
        <taxon>Ciliophora</taxon>
        <taxon>Intramacronucleata</taxon>
        <taxon>Oligohymenophorea</taxon>
        <taxon>Hymenostomatida</taxon>
        <taxon>Tetrahymenina</taxon>
        <taxon>Tetrahymenidae</taxon>
        <taxon>Tetrahymena</taxon>
    </lineage>
</organism>
<accession>Q235G9</accession>
<proteinExistence type="predicted"/>
<dbReference type="InParanoid" id="Q235G9"/>
<dbReference type="GeneID" id="7843049"/>
<keyword evidence="3" id="KW-1185">Reference proteome</keyword>
<feature type="compositionally biased region" description="Polar residues" evidence="1">
    <location>
        <begin position="13"/>
        <end position="36"/>
    </location>
</feature>
<gene>
    <name evidence="2" type="ORF">TTHERM_00802310</name>
</gene>
<dbReference type="KEGG" id="tet:TTHERM_00802310"/>
<evidence type="ECO:0000256" key="1">
    <source>
        <dbReference type="SAM" id="MobiDB-lite"/>
    </source>
</evidence>
<sequence length="486" mass="57746">MESEEINRDGSLSIESNQECIQRQNDIRDQNISMSDDQSEDPQIDINSSFRDQQMSIESTQNQTKKNSLIEESSLQSLSQIKRKIHKNDEQKGQKRGRKPKLQLKKTYYDFKTTNLTNLSDLQSQFQFETNIMKPISNLKVFFLAGDILAELKEASHQMGIDLFFEQRNALFMENLKHGTSFEVSTNRPLKNFQSVIYQMENSQDQKLYEFSQFLKKHQELVYMISSQIQDLQNYYQFNPEDMQFIIDQRQKIIQQQRKQLLEQIFNQDQFSIIATVSLALSNQTTTISNICLSKSMMALIGCGDEQLCDIIKLGFFKLISQKSRKQFMLCNVQAQQALNSAFKLDFDDLELTTFDLIKIICKGQFQTIPVKYPENLKFDKHPLLNMETFYVIQFDITPWHIEQVLKLRREYKQKAPQNENFPYNYNYSGFVEFDIFEYTIQSQIFLEKYYQKELDRIQQQNQKKQEEQYQEQINYNKQQCGYRYL</sequence>
<dbReference type="RefSeq" id="XP_001012379.1">
    <property type="nucleotide sequence ID" value="XM_001012379.2"/>
</dbReference>
<reference evidence="3" key="1">
    <citation type="journal article" date="2006" name="PLoS Biol.">
        <title>Macronuclear genome sequence of the ciliate Tetrahymena thermophila, a model eukaryote.</title>
        <authorList>
            <person name="Eisen J.A."/>
            <person name="Coyne R.S."/>
            <person name="Wu M."/>
            <person name="Wu D."/>
            <person name="Thiagarajan M."/>
            <person name="Wortman J.R."/>
            <person name="Badger J.H."/>
            <person name="Ren Q."/>
            <person name="Amedeo P."/>
            <person name="Jones K.M."/>
            <person name="Tallon L.J."/>
            <person name="Delcher A.L."/>
            <person name="Salzberg S.L."/>
            <person name="Silva J.C."/>
            <person name="Haas B.J."/>
            <person name="Majoros W.H."/>
            <person name="Farzad M."/>
            <person name="Carlton J.M."/>
            <person name="Smith R.K. Jr."/>
            <person name="Garg J."/>
            <person name="Pearlman R.E."/>
            <person name="Karrer K.M."/>
            <person name="Sun L."/>
            <person name="Manning G."/>
            <person name="Elde N.C."/>
            <person name="Turkewitz A.P."/>
            <person name="Asai D.J."/>
            <person name="Wilkes D.E."/>
            <person name="Wang Y."/>
            <person name="Cai H."/>
            <person name="Collins K."/>
            <person name="Stewart B.A."/>
            <person name="Lee S.R."/>
            <person name="Wilamowska K."/>
            <person name="Weinberg Z."/>
            <person name="Ruzzo W.L."/>
            <person name="Wloga D."/>
            <person name="Gaertig J."/>
            <person name="Frankel J."/>
            <person name="Tsao C.-C."/>
            <person name="Gorovsky M.A."/>
            <person name="Keeling P.J."/>
            <person name="Waller R.F."/>
            <person name="Patron N.J."/>
            <person name="Cherry J.M."/>
            <person name="Stover N.A."/>
            <person name="Krieger C.J."/>
            <person name="del Toro C."/>
            <person name="Ryder H.F."/>
            <person name="Williamson S.C."/>
            <person name="Barbeau R.A."/>
            <person name="Hamilton E.P."/>
            <person name="Orias E."/>
        </authorList>
    </citation>
    <scope>NUCLEOTIDE SEQUENCE [LARGE SCALE GENOMIC DNA]</scope>
    <source>
        <strain evidence="3">SB210</strain>
    </source>
</reference>
<evidence type="ECO:0000313" key="3">
    <source>
        <dbReference type="Proteomes" id="UP000009168"/>
    </source>
</evidence>
<dbReference type="AlphaFoldDB" id="Q235G9"/>
<dbReference type="Proteomes" id="UP000009168">
    <property type="component" value="Unassembled WGS sequence"/>
</dbReference>
<dbReference type="EMBL" id="GG662763">
    <property type="protein sequence ID" value="EAR92134.1"/>
    <property type="molecule type" value="Genomic_DNA"/>
</dbReference>
<evidence type="ECO:0000313" key="2">
    <source>
        <dbReference type="EMBL" id="EAR92134.1"/>
    </source>
</evidence>
<name>Q235G9_TETTS</name>
<protein>
    <submittedName>
        <fullName evidence="2">Uncharacterized protein</fullName>
    </submittedName>
</protein>